<proteinExistence type="predicted"/>
<evidence type="ECO:0000313" key="4">
    <source>
        <dbReference type="Proteomes" id="UP000013827"/>
    </source>
</evidence>
<dbReference type="AlphaFoldDB" id="A0A0D3IU23"/>
<accession>A0A0D3IU23</accession>
<reference evidence="3" key="2">
    <citation type="submission" date="2024-10" db="UniProtKB">
        <authorList>
            <consortium name="EnsemblProtists"/>
        </authorList>
    </citation>
    <scope>IDENTIFICATION</scope>
</reference>
<sequence>MRLDRHVSLLLALAAALAAADSTAPTLRGARVRDRVWVRRPGGGRHIELVPSLEELCEREQLDLGAMREVAAGSMEEHEGWSCGTASECESEAAEAASGAAVADGELTPPSPPAGRAASSRRKPKAAASERTAVLSKARGKTAAPAEAAEAAAAGAAVPAGGGGGTMSKMLVQLVASTTASKAVKRLDKAAPDFVQKVRMAFYVLAGVRLLLEALVSWRIDAAADDTLLENPPAADPMAAMLAAVGLGGGGGGDQTVVEYDRSQLNRAANSYKANAILMFVLHALLGWHSTLIYSATSSVVDFLYHPLFAIHVLGRSPIGHLARPFKAPGGLPFKPPEMPAPAEAAEEAGAEAAAADEAQADEADGS</sequence>
<dbReference type="OMA" id="HALLGWH"/>
<organism evidence="3 4">
    <name type="scientific">Emiliania huxleyi (strain CCMP1516)</name>
    <dbReference type="NCBI Taxonomy" id="280463"/>
    <lineage>
        <taxon>Eukaryota</taxon>
        <taxon>Haptista</taxon>
        <taxon>Haptophyta</taxon>
        <taxon>Prymnesiophyceae</taxon>
        <taxon>Isochrysidales</taxon>
        <taxon>Noelaerhabdaceae</taxon>
        <taxon>Emiliania</taxon>
    </lineage>
</organism>
<dbReference type="GO" id="GO:0005739">
    <property type="term" value="C:mitochondrion"/>
    <property type="evidence" value="ECO:0007669"/>
    <property type="project" value="TreeGrafter"/>
</dbReference>
<dbReference type="GO" id="GO:0045047">
    <property type="term" value="P:protein targeting to ER"/>
    <property type="evidence" value="ECO:0007669"/>
    <property type="project" value="InterPro"/>
</dbReference>
<dbReference type="HOGENOM" id="CLU_755304_0_0_1"/>
<dbReference type="PANTHER" id="PTHR28112:SF1">
    <property type="entry name" value="SRP-INDEPENDENT TARGETING PROTEIN 3"/>
    <property type="match status" value="1"/>
</dbReference>
<dbReference type="RefSeq" id="XP_005767187.1">
    <property type="nucleotide sequence ID" value="XM_005767130.1"/>
</dbReference>
<keyword evidence="4" id="KW-1185">Reference proteome</keyword>
<evidence type="ECO:0000313" key="3">
    <source>
        <dbReference type="EnsemblProtists" id="EOD14758"/>
    </source>
</evidence>
<evidence type="ECO:0000256" key="1">
    <source>
        <dbReference type="SAM" id="MobiDB-lite"/>
    </source>
</evidence>
<feature type="region of interest" description="Disordered" evidence="1">
    <location>
        <begin position="94"/>
        <end position="141"/>
    </location>
</feature>
<reference evidence="4" key="1">
    <citation type="journal article" date="2013" name="Nature">
        <title>Pan genome of the phytoplankton Emiliania underpins its global distribution.</title>
        <authorList>
            <person name="Read B.A."/>
            <person name="Kegel J."/>
            <person name="Klute M.J."/>
            <person name="Kuo A."/>
            <person name="Lefebvre S.C."/>
            <person name="Maumus F."/>
            <person name="Mayer C."/>
            <person name="Miller J."/>
            <person name="Monier A."/>
            <person name="Salamov A."/>
            <person name="Young J."/>
            <person name="Aguilar M."/>
            <person name="Claverie J.M."/>
            <person name="Frickenhaus S."/>
            <person name="Gonzalez K."/>
            <person name="Herman E.K."/>
            <person name="Lin Y.C."/>
            <person name="Napier J."/>
            <person name="Ogata H."/>
            <person name="Sarno A.F."/>
            <person name="Shmutz J."/>
            <person name="Schroeder D."/>
            <person name="de Vargas C."/>
            <person name="Verret F."/>
            <person name="von Dassow P."/>
            <person name="Valentin K."/>
            <person name="Van de Peer Y."/>
            <person name="Wheeler G."/>
            <person name="Dacks J.B."/>
            <person name="Delwiche C.F."/>
            <person name="Dyhrman S.T."/>
            <person name="Glockner G."/>
            <person name="John U."/>
            <person name="Richards T."/>
            <person name="Worden A.Z."/>
            <person name="Zhang X."/>
            <person name="Grigoriev I.V."/>
            <person name="Allen A.E."/>
            <person name="Bidle K."/>
            <person name="Borodovsky M."/>
            <person name="Bowler C."/>
            <person name="Brownlee C."/>
            <person name="Cock J.M."/>
            <person name="Elias M."/>
            <person name="Gladyshev V.N."/>
            <person name="Groth M."/>
            <person name="Guda C."/>
            <person name="Hadaegh A."/>
            <person name="Iglesias-Rodriguez M.D."/>
            <person name="Jenkins J."/>
            <person name="Jones B.M."/>
            <person name="Lawson T."/>
            <person name="Leese F."/>
            <person name="Lindquist E."/>
            <person name="Lobanov A."/>
            <person name="Lomsadze A."/>
            <person name="Malik S.B."/>
            <person name="Marsh M.E."/>
            <person name="Mackinder L."/>
            <person name="Mock T."/>
            <person name="Mueller-Roeber B."/>
            <person name="Pagarete A."/>
            <person name="Parker M."/>
            <person name="Probert I."/>
            <person name="Quesneville H."/>
            <person name="Raines C."/>
            <person name="Rensing S.A."/>
            <person name="Riano-Pachon D.M."/>
            <person name="Richier S."/>
            <person name="Rokitta S."/>
            <person name="Shiraiwa Y."/>
            <person name="Soanes D.M."/>
            <person name="van der Giezen M."/>
            <person name="Wahlund T.M."/>
            <person name="Williams B."/>
            <person name="Wilson W."/>
            <person name="Wolfe G."/>
            <person name="Wurch L.L."/>
        </authorList>
    </citation>
    <scope>NUCLEOTIDE SEQUENCE</scope>
</reference>
<feature type="region of interest" description="Disordered" evidence="1">
    <location>
        <begin position="331"/>
        <end position="367"/>
    </location>
</feature>
<dbReference type="PaxDb" id="2903-EOD14758"/>
<dbReference type="GO" id="GO:0005783">
    <property type="term" value="C:endoplasmic reticulum"/>
    <property type="evidence" value="ECO:0007669"/>
    <property type="project" value="InterPro"/>
</dbReference>
<dbReference type="eggNOG" id="KOG4554">
    <property type="taxonomic scope" value="Eukaryota"/>
</dbReference>
<dbReference type="GeneID" id="17260962"/>
<name>A0A0D3IU23_EMIH1</name>
<keyword evidence="2" id="KW-0732">Signal</keyword>
<evidence type="ECO:0000256" key="2">
    <source>
        <dbReference type="SAM" id="SignalP"/>
    </source>
</evidence>
<feature type="chain" id="PRO_5044200668" evidence="2">
    <location>
        <begin position="21"/>
        <end position="367"/>
    </location>
</feature>
<protein>
    <submittedName>
        <fullName evidence="3">Uncharacterized protein</fullName>
    </submittedName>
</protein>
<feature type="signal peptide" evidence="2">
    <location>
        <begin position="1"/>
        <end position="20"/>
    </location>
</feature>
<dbReference type="PANTHER" id="PTHR28112">
    <property type="entry name" value="SRP-INDEPENDENT TARGETING PROTEIN 3"/>
    <property type="match status" value="1"/>
</dbReference>
<dbReference type="KEGG" id="ehx:EMIHUDRAFT_432612"/>
<dbReference type="Pfam" id="PF10032">
    <property type="entry name" value="Pho88"/>
    <property type="match status" value="1"/>
</dbReference>
<dbReference type="InterPro" id="IPR012098">
    <property type="entry name" value="SND3_fun"/>
</dbReference>
<dbReference type="EnsemblProtists" id="EOD14758">
    <property type="protein sequence ID" value="EOD14758"/>
    <property type="gene ID" value="EMIHUDRAFT_432612"/>
</dbReference>
<dbReference type="Proteomes" id="UP000013827">
    <property type="component" value="Unassembled WGS sequence"/>
</dbReference>